<organism evidence="9 11">
    <name type="scientific">Cucumis melo var. makuwa</name>
    <name type="common">Oriental melon</name>
    <dbReference type="NCBI Taxonomy" id="1194695"/>
    <lineage>
        <taxon>Eukaryota</taxon>
        <taxon>Viridiplantae</taxon>
        <taxon>Streptophyta</taxon>
        <taxon>Embryophyta</taxon>
        <taxon>Tracheophyta</taxon>
        <taxon>Spermatophyta</taxon>
        <taxon>Magnoliopsida</taxon>
        <taxon>eudicotyledons</taxon>
        <taxon>Gunneridae</taxon>
        <taxon>Pentapetalae</taxon>
        <taxon>rosids</taxon>
        <taxon>fabids</taxon>
        <taxon>Cucurbitales</taxon>
        <taxon>Cucurbitaceae</taxon>
        <taxon>Benincaseae</taxon>
        <taxon>Cucumis</taxon>
    </lineage>
</organism>
<dbReference type="Pfam" id="PF03634">
    <property type="entry name" value="TCP"/>
    <property type="match status" value="1"/>
</dbReference>
<keyword evidence="4" id="KW-0804">Transcription</keyword>
<evidence type="ECO:0000313" key="8">
    <source>
        <dbReference type="EMBL" id="KAA0054451.1"/>
    </source>
</evidence>
<evidence type="ECO:0000313" key="9">
    <source>
        <dbReference type="EMBL" id="TYK14588.1"/>
    </source>
</evidence>
<dbReference type="AlphaFoldDB" id="A0A5D3CTP8"/>
<evidence type="ECO:0000256" key="1">
    <source>
        <dbReference type="ARBA" id="ARBA00004123"/>
    </source>
</evidence>
<comment type="caution">
    <text evidence="9">The sequence shown here is derived from an EMBL/GenBank/DDBJ whole genome shotgun (WGS) entry which is preliminary data.</text>
</comment>
<accession>A0A5D3CTP8</accession>
<keyword evidence="2" id="KW-0805">Transcription regulation</keyword>
<proteinExistence type="predicted"/>
<sequence length="320" mass="34979">MDSNKPFLNSTLEQHSTPTTTMGINTIAGQILHVPGGGLVVRSTARKDRHSKVYTSRGLRDRRVRLSAHTAIQFYDVQDRLGYDRPSKAVDWLIKKAKSAIDKLSANLPPCNTTAPSSVPVETETNGIDVVVDRSECCKNHDFLFQSQFSENLIPPPPPPPVESGVGFRSCRNLGLSLQTQNSPHNVHHQTVFYTANSGNSGPGFDDGFEKIVAWNTNVFGSIPIVNQSSTAFPQRGPLQSSLESTVPHYTWNDLSIVSAGKRHPNPIQENPSPSIPRFISNELPHLDVHGRFQNDGDGDDDGNGNGGKASSRSSSYSRR</sequence>
<comment type="subcellular location">
    <subcellularLocation>
        <location evidence="1">Nucleus</location>
    </subcellularLocation>
</comment>
<protein>
    <submittedName>
        <fullName evidence="9">Transcription factor TCP4-like</fullName>
    </submittedName>
</protein>
<feature type="region of interest" description="Disordered" evidence="6">
    <location>
        <begin position="289"/>
        <end position="320"/>
    </location>
</feature>
<evidence type="ECO:0000256" key="3">
    <source>
        <dbReference type="ARBA" id="ARBA00023125"/>
    </source>
</evidence>
<dbReference type="InterPro" id="IPR005333">
    <property type="entry name" value="Transcription_factor_TCP"/>
</dbReference>
<dbReference type="Proteomes" id="UP000321393">
    <property type="component" value="Unassembled WGS sequence"/>
</dbReference>
<dbReference type="PANTHER" id="PTHR31072:SF240">
    <property type="entry name" value="TRANSCRIPTION FACTOR TCP10"/>
    <property type="match status" value="1"/>
</dbReference>
<dbReference type="GO" id="GO:0005634">
    <property type="term" value="C:nucleus"/>
    <property type="evidence" value="ECO:0007669"/>
    <property type="project" value="UniProtKB-SubCell"/>
</dbReference>
<evidence type="ECO:0000256" key="2">
    <source>
        <dbReference type="ARBA" id="ARBA00023015"/>
    </source>
</evidence>
<dbReference type="STRING" id="1194695.A0A5D3CTP8"/>
<feature type="domain" description="TCP" evidence="7">
    <location>
        <begin position="46"/>
        <end position="104"/>
    </location>
</feature>
<evidence type="ECO:0000313" key="11">
    <source>
        <dbReference type="Proteomes" id="UP000321947"/>
    </source>
</evidence>
<dbReference type="GO" id="GO:2000032">
    <property type="term" value="P:regulation of secondary shoot formation"/>
    <property type="evidence" value="ECO:0007669"/>
    <property type="project" value="TreeGrafter"/>
</dbReference>
<dbReference type="GO" id="GO:0043565">
    <property type="term" value="F:sequence-specific DNA binding"/>
    <property type="evidence" value="ECO:0007669"/>
    <property type="project" value="TreeGrafter"/>
</dbReference>
<feature type="compositionally biased region" description="Low complexity" evidence="6">
    <location>
        <begin position="311"/>
        <end position="320"/>
    </location>
</feature>
<dbReference type="PROSITE" id="PS51369">
    <property type="entry name" value="TCP"/>
    <property type="match status" value="1"/>
</dbReference>
<reference evidence="10 11" key="1">
    <citation type="submission" date="2019-08" db="EMBL/GenBank/DDBJ databases">
        <title>Draft genome sequences of two oriental melons (Cucumis melo L. var makuwa).</title>
        <authorList>
            <person name="Kwon S.-Y."/>
        </authorList>
    </citation>
    <scope>NUCLEOTIDE SEQUENCE [LARGE SCALE GENOMIC DNA]</scope>
    <source>
        <strain evidence="11">cv. Chang Bougi</strain>
        <strain evidence="10">cv. SW 3</strain>
        <tissue evidence="9">Leaf</tissue>
    </source>
</reference>
<dbReference type="PANTHER" id="PTHR31072">
    <property type="entry name" value="TRANSCRIPTION FACTOR TCP4-RELATED"/>
    <property type="match status" value="1"/>
</dbReference>
<dbReference type="Proteomes" id="UP000321947">
    <property type="component" value="Unassembled WGS sequence"/>
</dbReference>
<dbReference type="OrthoDB" id="1927134at2759"/>
<evidence type="ECO:0000313" key="10">
    <source>
        <dbReference type="Proteomes" id="UP000321393"/>
    </source>
</evidence>
<dbReference type="EMBL" id="SSTE01008830">
    <property type="protein sequence ID" value="KAA0054451.1"/>
    <property type="molecule type" value="Genomic_DNA"/>
</dbReference>
<evidence type="ECO:0000256" key="5">
    <source>
        <dbReference type="ARBA" id="ARBA00023242"/>
    </source>
</evidence>
<name>A0A5D3CTP8_CUCMM</name>
<feature type="region of interest" description="Disordered" evidence="6">
    <location>
        <begin position="261"/>
        <end position="280"/>
    </location>
</feature>
<keyword evidence="3" id="KW-0238">DNA-binding</keyword>
<gene>
    <name evidence="9" type="ORF">E5676_scaffold552G00840</name>
    <name evidence="8" type="ORF">E6C27_scaffold24G002180</name>
</gene>
<dbReference type="GO" id="GO:0003700">
    <property type="term" value="F:DNA-binding transcription factor activity"/>
    <property type="evidence" value="ECO:0007669"/>
    <property type="project" value="InterPro"/>
</dbReference>
<dbReference type="InterPro" id="IPR017887">
    <property type="entry name" value="TF_TCP_subgr"/>
</dbReference>
<evidence type="ECO:0000259" key="7">
    <source>
        <dbReference type="PROSITE" id="PS51369"/>
    </source>
</evidence>
<evidence type="ECO:0000256" key="4">
    <source>
        <dbReference type="ARBA" id="ARBA00023163"/>
    </source>
</evidence>
<evidence type="ECO:0000256" key="6">
    <source>
        <dbReference type="SAM" id="MobiDB-lite"/>
    </source>
</evidence>
<dbReference type="EMBL" id="SSTD01009281">
    <property type="protein sequence ID" value="TYK14588.1"/>
    <property type="molecule type" value="Genomic_DNA"/>
</dbReference>
<keyword evidence="5" id="KW-0539">Nucleus</keyword>